<dbReference type="InterPro" id="IPR003000">
    <property type="entry name" value="Sirtuin"/>
</dbReference>
<dbReference type="InterPro" id="IPR029035">
    <property type="entry name" value="DHS-like_NAD/FAD-binding_dom"/>
</dbReference>
<evidence type="ECO:0000256" key="5">
    <source>
        <dbReference type="ARBA" id="ARBA00023027"/>
    </source>
</evidence>
<dbReference type="InterPro" id="IPR026590">
    <property type="entry name" value="Ssirtuin_cat_dom"/>
</dbReference>
<evidence type="ECO:0000256" key="1">
    <source>
        <dbReference type="ARBA" id="ARBA00012928"/>
    </source>
</evidence>
<organism evidence="9 10">
    <name type="scientific">Limulus polyphemus</name>
    <name type="common">Atlantic horseshoe crab</name>
    <dbReference type="NCBI Taxonomy" id="6850"/>
    <lineage>
        <taxon>Eukaryota</taxon>
        <taxon>Metazoa</taxon>
        <taxon>Ecdysozoa</taxon>
        <taxon>Arthropoda</taxon>
        <taxon>Chelicerata</taxon>
        <taxon>Merostomata</taxon>
        <taxon>Xiphosura</taxon>
        <taxon>Limulidae</taxon>
        <taxon>Limulus</taxon>
    </lineage>
</organism>
<dbReference type="Gene3D" id="3.40.50.1220">
    <property type="entry name" value="TPP-binding domain"/>
    <property type="match status" value="1"/>
</dbReference>
<evidence type="ECO:0000256" key="6">
    <source>
        <dbReference type="ARBA" id="ARBA00038170"/>
    </source>
</evidence>
<evidence type="ECO:0000259" key="8">
    <source>
        <dbReference type="PROSITE" id="PS50305"/>
    </source>
</evidence>
<feature type="domain" description="Deacetylase sirtuin-type" evidence="8">
    <location>
        <begin position="27"/>
        <end position="279"/>
    </location>
</feature>
<keyword evidence="5" id="KW-0520">NAD</keyword>
<dbReference type="EC" id="2.3.1.286" evidence="1"/>
<dbReference type="Gene3D" id="2.20.28.200">
    <property type="match status" value="1"/>
</dbReference>
<dbReference type="Proteomes" id="UP000694941">
    <property type="component" value="Unplaced"/>
</dbReference>
<evidence type="ECO:0000256" key="7">
    <source>
        <dbReference type="PROSITE-ProRule" id="PRU00236"/>
    </source>
</evidence>
<feature type="binding site" evidence="7">
    <location>
        <position position="144"/>
    </location>
    <ligand>
        <name>Zn(2+)</name>
        <dbReference type="ChEBI" id="CHEBI:29105"/>
    </ligand>
</feature>
<reference evidence="10" key="1">
    <citation type="submission" date="2025-08" db="UniProtKB">
        <authorList>
            <consortium name="RefSeq"/>
        </authorList>
    </citation>
    <scope>IDENTIFICATION</scope>
    <source>
        <tissue evidence="10">Muscle</tissue>
    </source>
</reference>
<dbReference type="InterPro" id="IPR050134">
    <property type="entry name" value="NAD-dep_sirtuin_deacylases"/>
</dbReference>
<evidence type="ECO:0000313" key="9">
    <source>
        <dbReference type="Proteomes" id="UP000694941"/>
    </source>
</evidence>
<keyword evidence="4 7" id="KW-0862">Zinc</keyword>
<name>A0ABM1SYG5_LIMPO</name>
<dbReference type="RefSeq" id="XP_022248671.1">
    <property type="nucleotide sequence ID" value="XM_022392963.1"/>
</dbReference>
<evidence type="ECO:0000256" key="4">
    <source>
        <dbReference type="ARBA" id="ARBA00022833"/>
    </source>
</evidence>
<evidence type="ECO:0000256" key="2">
    <source>
        <dbReference type="ARBA" id="ARBA00022679"/>
    </source>
</evidence>
<accession>A0ABM1SYG5</accession>
<dbReference type="PANTHER" id="PTHR11085">
    <property type="entry name" value="NAD-DEPENDENT PROTEIN DEACYLASE SIRTUIN-5, MITOCHONDRIAL-RELATED"/>
    <property type="match status" value="1"/>
</dbReference>
<keyword evidence="3 7" id="KW-0479">Metal-binding</keyword>
<keyword evidence="2" id="KW-0808">Transferase</keyword>
<dbReference type="SUPFAM" id="SSF52467">
    <property type="entry name" value="DHS-like NAD/FAD-binding domain"/>
    <property type="match status" value="1"/>
</dbReference>
<sequence length="279" mass="30880">MSCSYADGLSKYENKGICGLPEVHDQEDDLTIKVIQLVQWIRESKHVVVHTGAGISTAAGIPDFRGPNGVWTLEEQGEKPQINISFDSAIPTKTHMAIAEFVKLGLIHFVVSQNVDGLHLRSGLNPEKFCELHGNMFLEKCKQCQRLFIRGKASVTVGQKCTNQACLWRKPNGRMCRGKLHDTILDWEDELPEKDYELADAHSRAADLSLCLGTTLQIVPSGGLPLLTKKNGGRLVICNLQPTNCLPFVSCEHVPNNMNIFGTVFHLCQQQCTCAVQDP</sequence>
<feature type="binding site" evidence="7">
    <location>
        <position position="176"/>
    </location>
    <ligand>
        <name>Zn(2+)</name>
        <dbReference type="ChEBI" id="CHEBI:29105"/>
    </ligand>
</feature>
<comment type="similarity">
    <text evidence="6">Belongs to the sirtuin family. Class IV subfamily.</text>
</comment>
<feature type="binding site" evidence="7">
    <location>
        <position position="161"/>
    </location>
    <ligand>
        <name>Zn(2+)</name>
        <dbReference type="ChEBI" id="CHEBI:29105"/>
    </ligand>
</feature>
<dbReference type="PROSITE" id="PS50305">
    <property type="entry name" value="SIRTUIN"/>
    <property type="match status" value="1"/>
</dbReference>
<dbReference type="PANTHER" id="PTHR11085:SF12">
    <property type="entry name" value="NAD-DEPENDENT PROTEIN DEACYLASE SIRTUIN-6"/>
    <property type="match status" value="1"/>
</dbReference>
<dbReference type="GeneID" id="106464695"/>
<dbReference type="Pfam" id="PF02146">
    <property type="entry name" value="SIR2"/>
    <property type="match status" value="1"/>
</dbReference>
<evidence type="ECO:0000256" key="3">
    <source>
        <dbReference type="ARBA" id="ARBA00022723"/>
    </source>
</evidence>
<gene>
    <name evidence="10" type="primary">LOC106464695</name>
</gene>
<feature type="active site" description="Proton acceptor" evidence="7">
    <location>
        <position position="133"/>
    </location>
</feature>
<feature type="binding site" evidence="7">
    <location>
        <position position="141"/>
    </location>
    <ligand>
        <name>Zn(2+)</name>
        <dbReference type="ChEBI" id="CHEBI:29105"/>
    </ligand>
</feature>
<evidence type="ECO:0000313" key="10">
    <source>
        <dbReference type="RefSeq" id="XP_022248671.1"/>
    </source>
</evidence>
<proteinExistence type="inferred from homology"/>
<protein>
    <recommendedName>
        <fullName evidence="1">protein acetyllysine N-acetyltransferase</fullName>
        <ecNumber evidence="1">2.3.1.286</ecNumber>
    </recommendedName>
</protein>
<keyword evidence="9" id="KW-1185">Reference proteome</keyword>